<dbReference type="AlphaFoldDB" id="A0A520S5S3"/>
<dbReference type="Proteomes" id="UP000316199">
    <property type="component" value="Unassembled WGS sequence"/>
</dbReference>
<evidence type="ECO:0000259" key="2">
    <source>
        <dbReference type="Pfam" id="PF02826"/>
    </source>
</evidence>
<dbReference type="InterPro" id="IPR006140">
    <property type="entry name" value="D-isomer_DH_NAD-bd"/>
</dbReference>
<evidence type="ECO:0000313" key="3">
    <source>
        <dbReference type="EMBL" id="RZO77833.1"/>
    </source>
</evidence>
<dbReference type="SUPFAM" id="SSF51735">
    <property type="entry name" value="NAD(P)-binding Rossmann-fold domains"/>
    <property type="match status" value="1"/>
</dbReference>
<evidence type="ECO:0000313" key="4">
    <source>
        <dbReference type="Proteomes" id="UP000316199"/>
    </source>
</evidence>
<evidence type="ECO:0000256" key="1">
    <source>
        <dbReference type="ARBA" id="ARBA00023027"/>
    </source>
</evidence>
<sequence length="28" mass="2928">MESTAILVNTSRGPVVDNAALAEALRND</sequence>
<dbReference type="Gene3D" id="3.40.50.720">
    <property type="entry name" value="NAD(P)-binding Rossmann-like Domain"/>
    <property type="match status" value="1"/>
</dbReference>
<gene>
    <name evidence="3" type="ORF">EVA68_00765</name>
</gene>
<reference evidence="3 4" key="1">
    <citation type="submission" date="2019-02" db="EMBL/GenBank/DDBJ databases">
        <title>Prokaryotic population dynamics and viral predation in marine succession experiment using metagenomics: the confinement effect.</title>
        <authorList>
            <person name="Haro-Moreno J.M."/>
            <person name="Rodriguez-Valera F."/>
            <person name="Lopez-Perez M."/>
        </authorList>
    </citation>
    <scope>NUCLEOTIDE SEQUENCE [LARGE SCALE GENOMIC DNA]</scope>
    <source>
        <strain evidence="3">MED-G157</strain>
    </source>
</reference>
<dbReference type="Pfam" id="PF02826">
    <property type="entry name" value="2-Hacid_dh_C"/>
    <property type="match status" value="1"/>
</dbReference>
<keyword evidence="1" id="KW-0520">NAD</keyword>
<dbReference type="InterPro" id="IPR036291">
    <property type="entry name" value="NAD(P)-bd_dom_sf"/>
</dbReference>
<protein>
    <recommendedName>
        <fullName evidence="2">D-isomer specific 2-hydroxyacid dehydrogenase NAD-binding domain-containing protein</fullName>
    </recommendedName>
</protein>
<accession>A0A520S5S3</accession>
<proteinExistence type="predicted"/>
<organism evidence="3 4">
    <name type="scientific">OM182 bacterium</name>
    <dbReference type="NCBI Taxonomy" id="2510334"/>
    <lineage>
        <taxon>Bacteria</taxon>
        <taxon>Pseudomonadati</taxon>
        <taxon>Pseudomonadota</taxon>
        <taxon>Gammaproteobacteria</taxon>
        <taxon>OMG group</taxon>
        <taxon>OM182 clade</taxon>
    </lineage>
</organism>
<name>A0A520S5S3_9GAMM</name>
<feature type="domain" description="D-isomer specific 2-hydroxyacid dehydrogenase NAD-binding" evidence="2">
    <location>
        <begin position="1"/>
        <end position="27"/>
    </location>
</feature>
<comment type="caution">
    <text evidence="3">The sequence shown here is derived from an EMBL/GenBank/DDBJ whole genome shotgun (WGS) entry which is preliminary data.</text>
</comment>
<dbReference type="EMBL" id="SHAG01000001">
    <property type="protein sequence ID" value="RZO77833.1"/>
    <property type="molecule type" value="Genomic_DNA"/>
</dbReference>
<dbReference type="GO" id="GO:0051287">
    <property type="term" value="F:NAD binding"/>
    <property type="evidence" value="ECO:0007669"/>
    <property type="project" value="InterPro"/>
</dbReference>